<dbReference type="Proteomes" id="UP000887565">
    <property type="component" value="Unplaced"/>
</dbReference>
<dbReference type="WBParaSite" id="nRc.2.0.1.t02080-RA">
    <property type="protein sequence ID" value="nRc.2.0.1.t02080-RA"/>
    <property type="gene ID" value="nRc.2.0.1.g02080"/>
</dbReference>
<dbReference type="AlphaFoldDB" id="A0A915HKT2"/>
<reference evidence="2" key="1">
    <citation type="submission" date="2022-11" db="UniProtKB">
        <authorList>
            <consortium name="WormBaseParasite"/>
        </authorList>
    </citation>
    <scope>IDENTIFICATION</scope>
</reference>
<organism evidence="1 2">
    <name type="scientific">Romanomermis culicivorax</name>
    <name type="common">Nematode worm</name>
    <dbReference type="NCBI Taxonomy" id="13658"/>
    <lineage>
        <taxon>Eukaryota</taxon>
        <taxon>Metazoa</taxon>
        <taxon>Ecdysozoa</taxon>
        <taxon>Nematoda</taxon>
        <taxon>Enoplea</taxon>
        <taxon>Dorylaimia</taxon>
        <taxon>Mermithida</taxon>
        <taxon>Mermithoidea</taxon>
        <taxon>Mermithidae</taxon>
        <taxon>Romanomermis</taxon>
    </lineage>
</organism>
<name>A0A915HKT2_ROMCU</name>
<accession>A0A915HKT2</accession>
<protein>
    <submittedName>
        <fullName evidence="2">Uncharacterized protein</fullName>
    </submittedName>
</protein>
<sequence length="86" mass="9822">MALHYILQCLTNTKAPNYPATKERKVIIRETHRQYQMEMDKRAEEKKCKDAMMLTKPAVPPKYQMTSALIIAITTTTTTQPPVVGI</sequence>
<evidence type="ECO:0000313" key="1">
    <source>
        <dbReference type="Proteomes" id="UP000887565"/>
    </source>
</evidence>
<keyword evidence="1" id="KW-1185">Reference proteome</keyword>
<evidence type="ECO:0000313" key="2">
    <source>
        <dbReference type="WBParaSite" id="nRc.2.0.1.t02080-RA"/>
    </source>
</evidence>
<proteinExistence type="predicted"/>